<comment type="caution">
    <text evidence="1">The sequence shown here is derived from an EMBL/GenBank/DDBJ whole genome shotgun (WGS) entry which is preliminary data.</text>
</comment>
<accession>A0A8T8SIX7</accession>
<organism evidence="1 2">
    <name type="scientific">Tilletia caries</name>
    <name type="common">wheat bunt fungus</name>
    <dbReference type="NCBI Taxonomy" id="13290"/>
    <lineage>
        <taxon>Eukaryota</taxon>
        <taxon>Fungi</taxon>
        <taxon>Dikarya</taxon>
        <taxon>Basidiomycota</taxon>
        <taxon>Ustilaginomycotina</taxon>
        <taxon>Exobasidiomycetes</taxon>
        <taxon>Tilletiales</taxon>
        <taxon>Tilletiaceae</taxon>
        <taxon>Tilletia</taxon>
    </lineage>
</organism>
<evidence type="ECO:0000313" key="1">
    <source>
        <dbReference type="EMBL" id="KAE8240814.1"/>
    </source>
</evidence>
<proteinExistence type="predicted"/>
<dbReference type="EMBL" id="LWDD02002445">
    <property type="protein sequence ID" value="KAE8240814.1"/>
    <property type="molecule type" value="Genomic_DNA"/>
</dbReference>
<sequence length="315" mass="34919">MTTPSADALQQARADVAGLVILKHRLDELDVPLSIVKAAVELIVISSNFEALLSLALQPLSFYPADYPDAFERDGKRKLYIRQDSLGTLNDLDAYDLQFPADAHYSAPCENRQRLNAPCGNRPIKFALKYAGQTFAEDVKDRLEADKVLSPHTRLGNWLKMRGPAASMSIWALRDVGMPAADAYEIRSSDVAREMERRLIAIVGLSALNSAVGGHSYPWDTQIYHGLSQDFFRHIDNKAPLANIKTALSPSLAQPRLGNNIRSAIQEFLFRMGRDHEDATGTMVSGRALTRVKDKVVAGVTRRAPPPHFQIPPEY</sequence>
<protein>
    <submittedName>
        <fullName evidence="1">Uncharacterized protein</fullName>
    </submittedName>
</protein>
<gene>
    <name evidence="1" type="ORF">A4X03_0g8333</name>
</gene>
<dbReference type="Proteomes" id="UP000077671">
    <property type="component" value="Unassembled WGS sequence"/>
</dbReference>
<evidence type="ECO:0000313" key="2">
    <source>
        <dbReference type="Proteomes" id="UP000077671"/>
    </source>
</evidence>
<name>A0A8T8SIX7_9BASI</name>
<dbReference type="AlphaFoldDB" id="A0A8T8SIX7"/>
<reference evidence="1" key="1">
    <citation type="submission" date="2016-04" db="EMBL/GenBank/DDBJ databases">
        <authorList>
            <person name="Nguyen H.D."/>
            <person name="Kesanakurti P."/>
            <person name="Cullis J."/>
            <person name="Levesque C.A."/>
            <person name="Hambleton S."/>
        </authorList>
    </citation>
    <scope>NUCLEOTIDE SEQUENCE</scope>
    <source>
        <strain evidence="1">DAOMC 238032</strain>
    </source>
</reference>
<reference evidence="1" key="2">
    <citation type="journal article" date="2019" name="IMA Fungus">
        <title>Genome sequencing and comparison of five Tilletia species to identify candidate genes for the detection of regulated species infecting wheat.</title>
        <authorList>
            <person name="Nguyen H.D.T."/>
            <person name="Sultana T."/>
            <person name="Kesanakurti P."/>
            <person name="Hambleton S."/>
        </authorList>
    </citation>
    <scope>NUCLEOTIDE SEQUENCE</scope>
    <source>
        <strain evidence="1">DAOMC 238032</strain>
    </source>
</reference>